<accession>A0A5C8GJ87</accession>
<gene>
    <name evidence="2" type="ORF">ETF27_06395</name>
</gene>
<dbReference type="RefSeq" id="WP_147785605.1">
    <property type="nucleotide sequence ID" value="NZ_SDIK01000047.1"/>
</dbReference>
<sequence>MRKQYVLGLLGGALMLLGITACSDKDDFQGDKTANAQHVYRLCVSVNNNEDATTNHRKVLALNDQNVITSKWKVGDRMLAFNCGDGDEGSLENYSNVEAEKGNTQASTFNGTIQSSTELSPNGDIAFFYPASSNYAVNNVVAAVKTSETVKDDNNNSVTIEYYLGADKVKKQILLNLSKQDGQLATIDANYDYNWGKTKPTEVNHDGMVKANVQLKRLVSFWGLKFKDTKGQYITNIKKLLINGVKSTGVLDLTNGEFIGGEQDKDYAIDVEGNKASAINMEKGFVWVALFPEVSQDITITLITTDGFIYTKDVHKTFASNMTYRSTITNMKMPKAEPYVEVAGTKWATGNFIHYTDGTEDYWGIAPAQWWISNYADKPTKADYVNGTKEVKCDKGLIGSQNWYIDNYNGQFSADPNDFDLFRWGDISDVTNFPKKKYLATPPAKDGYDISMKFYEENKPTTDRSKVTRGDIVYFYTTNPDKPYNYQYRYPKEEELQNLMNNSKTVIPAFCYTDKGNKIYGAYFSDATTGGITGSRALVSFPTGTNNLWKFEDVTGFVLANKGLFLPMAGLLYAGTADNRVQYRLVLKGSQARGQYWSSRQSALSGRGMAFGTNMWTYGIAAKAQGNCLRPVYVSGDETKPLDAAKYNMFRSILNADGTRRF</sequence>
<dbReference type="AlphaFoldDB" id="A0A5C8GJ87"/>
<dbReference type="Proteomes" id="UP000321612">
    <property type="component" value="Unassembled WGS sequence"/>
</dbReference>
<keyword evidence="3" id="KW-1185">Reference proteome</keyword>
<reference evidence="3" key="1">
    <citation type="submission" date="2019-05" db="EMBL/GenBank/DDBJ databases">
        <title>Prevotella brunnea sp. nov., isolated from a wound of a patient.</title>
        <authorList>
            <person name="Buhl M."/>
        </authorList>
    </citation>
    <scope>NUCLEOTIDE SEQUENCE [LARGE SCALE GENOMIC DNA]</scope>
    <source>
        <strain evidence="3">A2672</strain>
    </source>
</reference>
<feature type="chain" id="PRO_5022728274" description="DUF4906 domain-containing protein" evidence="1">
    <location>
        <begin position="22"/>
        <end position="662"/>
    </location>
</feature>
<evidence type="ECO:0000313" key="2">
    <source>
        <dbReference type="EMBL" id="TXJ62000.1"/>
    </source>
</evidence>
<evidence type="ECO:0000313" key="3">
    <source>
        <dbReference type="Proteomes" id="UP000321612"/>
    </source>
</evidence>
<feature type="signal peptide" evidence="1">
    <location>
        <begin position="1"/>
        <end position="21"/>
    </location>
</feature>
<dbReference type="OrthoDB" id="1057478at2"/>
<organism evidence="2 3">
    <name type="scientific">Prevotella brunnea</name>
    <dbReference type="NCBI Taxonomy" id="2508867"/>
    <lineage>
        <taxon>Bacteria</taxon>
        <taxon>Pseudomonadati</taxon>
        <taxon>Bacteroidota</taxon>
        <taxon>Bacteroidia</taxon>
        <taxon>Bacteroidales</taxon>
        <taxon>Prevotellaceae</taxon>
        <taxon>Prevotella</taxon>
    </lineage>
</organism>
<evidence type="ECO:0008006" key="4">
    <source>
        <dbReference type="Google" id="ProtNLM"/>
    </source>
</evidence>
<comment type="caution">
    <text evidence="2">The sequence shown here is derived from an EMBL/GenBank/DDBJ whole genome shotgun (WGS) entry which is preliminary data.</text>
</comment>
<proteinExistence type="predicted"/>
<evidence type="ECO:0000256" key="1">
    <source>
        <dbReference type="SAM" id="SignalP"/>
    </source>
</evidence>
<dbReference type="PROSITE" id="PS51257">
    <property type="entry name" value="PROKAR_LIPOPROTEIN"/>
    <property type="match status" value="1"/>
</dbReference>
<keyword evidence="1" id="KW-0732">Signal</keyword>
<dbReference type="EMBL" id="SDIK01000047">
    <property type="protein sequence ID" value="TXJ62000.1"/>
    <property type="molecule type" value="Genomic_DNA"/>
</dbReference>
<name>A0A5C8GJ87_9BACT</name>
<protein>
    <recommendedName>
        <fullName evidence="4">DUF4906 domain-containing protein</fullName>
    </recommendedName>
</protein>